<proteinExistence type="predicted"/>
<dbReference type="AlphaFoldDB" id="E5B523"/>
<dbReference type="EMBL" id="FR719190">
    <property type="protein sequence ID" value="CBX80576.1"/>
    <property type="molecule type" value="Genomic_DNA"/>
</dbReference>
<gene>
    <name evidence="1" type="ORF">EAIL5_1756</name>
</gene>
<organism evidence="1">
    <name type="scientific">Erwinia amylovora ATCC BAA-2158</name>
    <dbReference type="NCBI Taxonomy" id="889211"/>
    <lineage>
        <taxon>Bacteria</taxon>
        <taxon>Pseudomonadati</taxon>
        <taxon>Pseudomonadota</taxon>
        <taxon>Gammaproteobacteria</taxon>
        <taxon>Enterobacterales</taxon>
        <taxon>Erwiniaceae</taxon>
        <taxon>Erwinia</taxon>
    </lineage>
</organism>
<evidence type="ECO:0000313" key="1">
    <source>
        <dbReference type="EMBL" id="CBX80576.1"/>
    </source>
</evidence>
<accession>E5B523</accession>
<reference evidence="1" key="1">
    <citation type="journal article" date="2011" name="J. Bacteriol.">
        <title>Genome Sequence of an Erwinia amylovora Strain with Pathogenicity Restricted to Rubus Plants.</title>
        <authorList>
            <person name="Powney R."/>
            <person name="Smits T.H."/>
            <person name="Sawbridge T."/>
            <person name="Frey B."/>
            <person name="Blom J."/>
            <person name="Frey J.E."/>
            <person name="Plummer K.M."/>
            <person name="Beer S.V."/>
            <person name="Luck J."/>
            <person name="Duffy B."/>
            <person name="Rodoni B."/>
        </authorList>
    </citation>
    <scope>NUCLEOTIDE SEQUENCE</scope>
    <source>
        <strain evidence="1">ATCC BAA-2158</strain>
    </source>
</reference>
<sequence length="51" mass="5752">MGDLLQVIAIGHGSGSDFREIGFIVRRTLKFFNGLTSQRCCRQQVLFHAAR</sequence>
<protein>
    <submittedName>
        <fullName evidence="1">Uncharacterized protein</fullName>
    </submittedName>
</protein>
<name>E5B523_ERWAM</name>